<reference evidence="3" key="1">
    <citation type="submission" date="2012-12" db="EMBL/GenBank/DDBJ databases">
        <authorList>
            <person name="Hellsten U."/>
            <person name="Grimwood J."/>
            <person name="Chapman J.A."/>
            <person name="Shapiro H."/>
            <person name="Aerts A."/>
            <person name="Otillar R.P."/>
            <person name="Terry A.Y."/>
            <person name="Boore J.L."/>
            <person name="Simakov O."/>
            <person name="Marletaz F."/>
            <person name="Cho S.-J."/>
            <person name="Edsinger-Gonzales E."/>
            <person name="Havlak P."/>
            <person name="Kuo D.-H."/>
            <person name="Larsson T."/>
            <person name="Lv J."/>
            <person name="Arendt D."/>
            <person name="Savage R."/>
            <person name="Osoegawa K."/>
            <person name="de Jong P."/>
            <person name="Lindberg D.R."/>
            <person name="Seaver E.C."/>
            <person name="Weisblat D.A."/>
            <person name="Putnam N.H."/>
            <person name="Grigoriev I.V."/>
            <person name="Rokhsar D.S."/>
        </authorList>
    </citation>
    <scope>NUCLEOTIDE SEQUENCE</scope>
    <source>
        <strain evidence="3">I ESC-2004</strain>
    </source>
</reference>
<reference evidence="2" key="3">
    <citation type="submission" date="2015-06" db="UniProtKB">
        <authorList>
            <consortium name="EnsemblMetazoa"/>
        </authorList>
    </citation>
    <scope>IDENTIFICATION</scope>
</reference>
<dbReference type="HOGENOM" id="CLU_1316528_0_0_1"/>
<dbReference type="OrthoDB" id="6152719at2759"/>
<dbReference type="PANTHER" id="PTHR47027">
    <property type="entry name" value="REVERSE TRANSCRIPTASE DOMAIN-CONTAINING PROTEIN"/>
    <property type="match status" value="1"/>
</dbReference>
<dbReference type="AlphaFoldDB" id="R7U9E7"/>
<evidence type="ECO:0000313" key="1">
    <source>
        <dbReference type="EMBL" id="ELU02614.1"/>
    </source>
</evidence>
<gene>
    <name evidence="1" type="ORF">CAPTEDRAFT_217768</name>
</gene>
<evidence type="ECO:0008006" key="4">
    <source>
        <dbReference type="Google" id="ProtNLM"/>
    </source>
</evidence>
<dbReference type="Proteomes" id="UP000014760">
    <property type="component" value="Unassembled WGS sequence"/>
</dbReference>
<organism evidence="1">
    <name type="scientific">Capitella teleta</name>
    <name type="common">Polychaete worm</name>
    <dbReference type="NCBI Taxonomy" id="283909"/>
    <lineage>
        <taxon>Eukaryota</taxon>
        <taxon>Metazoa</taxon>
        <taxon>Spiralia</taxon>
        <taxon>Lophotrochozoa</taxon>
        <taxon>Annelida</taxon>
        <taxon>Polychaeta</taxon>
        <taxon>Sedentaria</taxon>
        <taxon>Scolecida</taxon>
        <taxon>Capitellidae</taxon>
        <taxon>Capitella</taxon>
    </lineage>
</organism>
<evidence type="ECO:0000313" key="2">
    <source>
        <dbReference type="EnsemblMetazoa" id="CapteP217768"/>
    </source>
</evidence>
<name>R7U9E7_CAPTE</name>
<evidence type="ECO:0000313" key="3">
    <source>
        <dbReference type="Proteomes" id="UP000014760"/>
    </source>
</evidence>
<accession>R7U9E7</accession>
<dbReference type="EMBL" id="AMQN01008733">
    <property type="status" value="NOT_ANNOTATED_CDS"/>
    <property type="molecule type" value="Genomic_DNA"/>
</dbReference>
<reference evidence="1 3" key="2">
    <citation type="journal article" date="2013" name="Nature">
        <title>Insights into bilaterian evolution from three spiralian genomes.</title>
        <authorList>
            <person name="Simakov O."/>
            <person name="Marletaz F."/>
            <person name="Cho S.J."/>
            <person name="Edsinger-Gonzales E."/>
            <person name="Havlak P."/>
            <person name="Hellsten U."/>
            <person name="Kuo D.H."/>
            <person name="Larsson T."/>
            <person name="Lv J."/>
            <person name="Arendt D."/>
            <person name="Savage R."/>
            <person name="Osoegawa K."/>
            <person name="de Jong P."/>
            <person name="Grimwood J."/>
            <person name="Chapman J.A."/>
            <person name="Shapiro H."/>
            <person name="Aerts A."/>
            <person name="Otillar R.P."/>
            <person name="Terry A.Y."/>
            <person name="Boore J.L."/>
            <person name="Grigoriev I.V."/>
            <person name="Lindberg D.R."/>
            <person name="Seaver E.C."/>
            <person name="Weisblat D.A."/>
            <person name="Putnam N.H."/>
            <person name="Rokhsar D.S."/>
        </authorList>
    </citation>
    <scope>NUCLEOTIDE SEQUENCE</scope>
    <source>
        <strain evidence="1 3">I ESC-2004</strain>
    </source>
</reference>
<dbReference type="EnsemblMetazoa" id="CapteT217768">
    <property type="protein sequence ID" value="CapteP217768"/>
    <property type="gene ID" value="CapteG217768"/>
</dbReference>
<dbReference type="OMA" id="VMNYKET"/>
<dbReference type="EMBL" id="KB303858">
    <property type="protein sequence ID" value="ELU02614.1"/>
    <property type="molecule type" value="Genomic_DNA"/>
</dbReference>
<protein>
    <recommendedName>
        <fullName evidence="4">Reverse transcriptase domain-containing protein</fullName>
    </recommendedName>
</protein>
<dbReference type="PANTHER" id="PTHR47027:SF8">
    <property type="entry name" value="RIBONUCLEASE H"/>
    <property type="match status" value="1"/>
</dbReference>
<keyword evidence="3" id="KW-1185">Reference proteome</keyword>
<proteinExistence type="predicted"/>
<sequence>MALSDIRKIGSVHDSLTSSEPVPPCIACRCSYNQFPCMDVQSAHKPFIVALDNPFSEYLLREALEEIGGVSIGGTLVNNIRYTNDTVLIADSEHDLQQMLSLLCDTCQEFGMQLNAKKTKTMCVSRIESETIQLRAEEKALEQRSFLHNAILEGAIEGTRAKGRPRRMWLDDITGWSRTSSYVQAKRLAENKVAWGRLMANLRNEDGSD</sequence>